<keyword evidence="3" id="KW-0547">Nucleotide-binding</keyword>
<dbReference type="EMBL" id="JBJIAA010000013">
    <property type="protein sequence ID" value="MFL0251911.1"/>
    <property type="molecule type" value="Genomic_DNA"/>
</dbReference>
<evidence type="ECO:0000256" key="3">
    <source>
        <dbReference type="ARBA" id="ARBA00022741"/>
    </source>
</evidence>
<dbReference type="PANTHER" id="PTHR42798:SF7">
    <property type="entry name" value="ALPHA-D-RIBOSE 1-METHYLPHOSPHONATE 5-TRIPHOSPHATE SYNTHASE SUBUNIT PHNL"/>
    <property type="match status" value="1"/>
</dbReference>
<protein>
    <submittedName>
        <fullName evidence="6">ABC transporter ATP-binding protein</fullName>
    </submittedName>
</protein>
<comment type="caution">
    <text evidence="6">The sequence shown here is derived from an EMBL/GenBank/DDBJ whole genome shotgun (WGS) entry which is preliminary data.</text>
</comment>
<keyword evidence="2" id="KW-0813">Transport</keyword>
<dbReference type="Pfam" id="PF00005">
    <property type="entry name" value="ABC_tran"/>
    <property type="match status" value="1"/>
</dbReference>
<evidence type="ECO:0000313" key="7">
    <source>
        <dbReference type="Proteomes" id="UP001623592"/>
    </source>
</evidence>
<reference evidence="6 7" key="1">
    <citation type="submission" date="2024-11" db="EMBL/GenBank/DDBJ databases">
        <authorList>
            <person name="Heng Y.C."/>
            <person name="Lim A.C.H."/>
            <person name="Lee J.K.Y."/>
            <person name="Kittelmann S."/>
        </authorList>
    </citation>
    <scope>NUCLEOTIDE SEQUENCE [LARGE SCALE GENOMIC DNA]</scope>
    <source>
        <strain evidence="6 7">WILCCON 0114</strain>
    </source>
</reference>
<dbReference type="SUPFAM" id="SSF52540">
    <property type="entry name" value="P-loop containing nucleoside triphosphate hydrolases"/>
    <property type="match status" value="1"/>
</dbReference>
<gene>
    <name evidence="6" type="ORF">ACJDT4_15945</name>
</gene>
<dbReference type="InterPro" id="IPR003439">
    <property type="entry name" value="ABC_transporter-like_ATP-bd"/>
</dbReference>
<evidence type="ECO:0000256" key="2">
    <source>
        <dbReference type="ARBA" id="ARBA00022448"/>
    </source>
</evidence>
<evidence type="ECO:0000259" key="5">
    <source>
        <dbReference type="PROSITE" id="PS50893"/>
    </source>
</evidence>
<dbReference type="RefSeq" id="WP_406788561.1">
    <property type="nucleotide sequence ID" value="NZ_JBJIAA010000013.1"/>
</dbReference>
<organism evidence="6 7">
    <name type="scientific">Clostridium neuense</name>
    <dbReference type="NCBI Taxonomy" id="1728934"/>
    <lineage>
        <taxon>Bacteria</taxon>
        <taxon>Bacillati</taxon>
        <taxon>Bacillota</taxon>
        <taxon>Clostridia</taxon>
        <taxon>Eubacteriales</taxon>
        <taxon>Clostridiaceae</taxon>
        <taxon>Clostridium</taxon>
    </lineage>
</organism>
<sequence length="235" mass="26310">MHSIVRLNNITKTYGTLVKTQVLKGINLSFEEGTFNSIIGASGSGKSTLLNIMGTLDKPTQGEIYIDGIRTDTMRKNELAELRNKTIGFIFQFHYLLSEFTAIENVLMPYMIGNSKPSKEIKKRANELLELVGLAQVKNNFANNMSGGQQQRTAIARALMNNPKLILADEPTGNLDSESTENIYNLLRNINKEMKTTFVIITHDNRIAEKADRVLEIKDGKIAKDFLNEKLNSSL</sequence>
<feature type="domain" description="ABC transporter" evidence="5">
    <location>
        <begin position="5"/>
        <end position="235"/>
    </location>
</feature>
<dbReference type="CDD" id="cd03255">
    <property type="entry name" value="ABC_MJ0796_LolCDE_FtsE"/>
    <property type="match status" value="1"/>
</dbReference>
<accession>A0ABW8THY4</accession>
<dbReference type="Gene3D" id="3.40.50.300">
    <property type="entry name" value="P-loop containing nucleotide triphosphate hydrolases"/>
    <property type="match status" value="1"/>
</dbReference>
<evidence type="ECO:0000256" key="1">
    <source>
        <dbReference type="ARBA" id="ARBA00005417"/>
    </source>
</evidence>
<evidence type="ECO:0000256" key="4">
    <source>
        <dbReference type="ARBA" id="ARBA00022840"/>
    </source>
</evidence>
<dbReference type="PROSITE" id="PS50893">
    <property type="entry name" value="ABC_TRANSPORTER_2"/>
    <property type="match status" value="1"/>
</dbReference>
<name>A0ABW8THY4_9CLOT</name>
<dbReference type="InterPro" id="IPR003593">
    <property type="entry name" value="AAA+_ATPase"/>
</dbReference>
<keyword evidence="7" id="KW-1185">Reference proteome</keyword>
<keyword evidence="4 6" id="KW-0067">ATP-binding</keyword>
<proteinExistence type="inferred from homology"/>
<dbReference type="PANTHER" id="PTHR42798">
    <property type="entry name" value="LIPOPROTEIN-RELEASING SYSTEM ATP-BINDING PROTEIN LOLD"/>
    <property type="match status" value="1"/>
</dbReference>
<dbReference type="GO" id="GO:0005524">
    <property type="term" value="F:ATP binding"/>
    <property type="evidence" value="ECO:0007669"/>
    <property type="project" value="UniProtKB-KW"/>
</dbReference>
<evidence type="ECO:0000313" key="6">
    <source>
        <dbReference type="EMBL" id="MFL0251911.1"/>
    </source>
</evidence>
<dbReference type="InterPro" id="IPR027417">
    <property type="entry name" value="P-loop_NTPase"/>
</dbReference>
<dbReference type="Proteomes" id="UP001623592">
    <property type="component" value="Unassembled WGS sequence"/>
</dbReference>
<dbReference type="SMART" id="SM00382">
    <property type="entry name" value="AAA"/>
    <property type="match status" value="1"/>
</dbReference>
<dbReference type="InterPro" id="IPR017911">
    <property type="entry name" value="MacB-like_ATP-bd"/>
</dbReference>
<comment type="similarity">
    <text evidence="1">Belongs to the ABC transporter superfamily.</text>
</comment>